<dbReference type="EMBL" id="SRLO01000790">
    <property type="protein sequence ID" value="TNN46402.1"/>
    <property type="molecule type" value="Genomic_DNA"/>
</dbReference>
<accession>A0A4Z2G1K4</accession>
<proteinExistence type="predicted"/>
<feature type="region of interest" description="Disordered" evidence="1">
    <location>
        <begin position="1"/>
        <end position="20"/>
    </location>
</feature>
<feature type="region of interest" description="Disordered" evidence="1">
    <location>
        <begin position="56"/>
        <end position="92"/>
    </location>
</feature>
<evidence type="ECO:0000313" key="2">
    <source>
        <dbReference type="EMBL" id="TNN46402.1"/>
    </source>
</evidence>
<sequence>MSALEDASIERDFRRPKPVTQLGTPEWKVLPSEAKQTGCMKSVNSTGADSFSRQMSFSKHMTGGDGEGVGITGGLEQGISEESTPGDVWVTKPGALVPVMPATQSSYSDTRV</sequence>
<evidence type="ECO:0000256" key="1">
    <source>
        <dbReference type="SAM" id="MobiDB-lite"/>
    </source>
</evidence>
<name>A0A4Z2G1K4_9TELE</name>
<organism evidence="2 3">
    <name type="scientific">Liparis tanakae</name>
    <name type="common">Tanaka's snailfish</name>
    <dbReference type="NCBI Taxonomy" id="230148"/>
    <lineage>
        <taxon>Eukaryota</taxon>
        <taxon>Metazoa</taxon>
        <taxon>Chordata</taxon>
        <taxon>Craniata</taxon>
        <taxon>Vertebrata</taxon>
        <taxon>Euteleostomi</taxon>
        <taxon>Actinopterygii</taxon>
        <taxon>Neopterygii</taxon>
        <taxon>Teleostei</taxon>
        <taxon>Neoteleostei</taxon>
        <taxon>Acanthomorphata</taxon>
        <taxon>Eupercaria</taxon>
        <taxon>Perciformes</taxon>
        <taxon>Cottioidei</taxon>
        <taxon>Cottales</taxon>
        <taxon>Liparidae</taxon>
        <taxon>Liparis</taxon>
    </lineage>
</organism>
<comment type="caution">
    <text evidence="2">The sequence shown here is derived from an EMBL/GenBank/DDBJ whole genome shotgun (WGS) entry which is preliminary data.</text>
</comment>
<dbReference type="AlphaFoldDB" id="A0A4Z2G1K4"/>
<reference evidence="2 3" key="1">
    <citation type="submission" date="2019-03" db="EMBL/GenBank/DDBJ databases">
        <title>First draft genome of Liparis tanakae, snailfish: a comprehensive survey of snailfish specific genes.</title>
        <authorList>
            <person name="Kim W."/>
            <person name="Song I."/>
            <person name="Jeong J.-H."/>
            <person name="Kim D."/>
            <person name="Kim S."/>
            <person name="Ryu S."/>
            <person name="Song J.Y."/>
            <person name="Lee S.K."/>
        </authorList>
    </citation>
    <scope>NUCLEOTIDE SEQUENCE [LARGE SCALE GENOMIC DNA]</scope>
    <source>
        <tissue evidence="2">Muscle</tissue>
    </source>
</reference>
<evidence type="ECO:0000313" key="3">
    <source>
        <dbReference type="Proteomes" id="UP000314294"/>
    </source>
</evidence>
<gene>
    <name evidence="2" type="ORF">EYF80_043401</name>
</gene>
<protein>
    <submittedName>
        <fullName evidence="2">Uncharacterized protein</fullName>
    </submittedName>
</protein>
<dbReference type="Proteomes" id="UP000314294">
    <property type="component" value="Unassembled WGS sequence"/>
</dbReference>
<feature type="compositionally biased region" description="Gly residues" evidence="1">
    <location>
        <begin position="63"/>
        <end position="76"/>
    </location>
</feature>
<keyword evidence="3" id="KW-1185">Reference proteome</keyword>